<evidence type="ECO:0000313" key="4">
    <source>
        <dbReference type="EMBL" id="KAF5765555.1"/>
    </source>
</evidence>
<proteinExistence type="predicted"/>
<reference evidence="4" key="3">
    <citation type="submission" date="2020-06" db="EMBL/GenBank/DDBJ databases">
        <title>Helianthus annuus Genome sequencing and assembly Release 2.</title>
        <authorList>
            <person name="Gouzy J."/>
            <person name="Langlade N."/>
            <person name="Munos S."/>
        </authorList>
    </citation>
    <scope>NUCLEOTIDE SEQUENCE</scope>
    <source>
        <tissue evidence="4">Leaves</tissue>
    </source>
</reference>
<dbReference type="FunCoup" id="A0A251RN91">
    <property type="interactions" value="183"/>
</dbReference>
<evidence type="ECO:0000256" key="2">
    <source>
        <dbReference type="SAM" id="Phobius"/>
    </source>
</evidence>
<feature type="compositionally biased region" description="Low complexity" evidence="1">
    <location>
        <begin position="83"/>
        <end position="97"/>
    </location>
</feature>
<feature type="transmembrane region" description="Helical" evidence="2">
    <location>
        <begin position="263"/>
        <end position="287"/>
    </location>
</feature>
<name>A0A251RN91_HELAN</name>
<dbReference type="OMA" id="KEIKPFW"/>
<feature type="transmembrane region" description="Helical" evidence="2">
    <location>
        <begin position="299"/>
        <end position="320"/>
    </location>
</feature>
<keyword evidence="3" id="KW-0732">Signal</keyword>
<dbReference type="EMBL" id="CM007906">
    <property type="protein sequence ID" value="OTF85747.1"/>
    <property type="molecule type" value="Genomic_DNA"/>
</dbReference>
<dbReference type="EMBL" id="MNCJ02000330">
    <property type="protein sequence ID" value="KAF5765555.1"/>
    <property type="molecule type" value="Genomic_DNA"/>
</dbReference>
<sequence>MAPLNIQPFTKVLFLFVLFALLLVPSSSSLKPTIQLVSRRNLLEKNHVQEYSDGVQQSAKKKQGTTTIALGTTTQSKNKTKLIKPTTTTTSNSTKTLKLQDKTNLKKLNSTSKPTSKTSTLSSKSTKSTNSTKPTSKTPTFSSKSTNSTKPTSKSPNNTKPTSKTTNPTKPTSTLTQKSKDPTKKNKPTIEKKSTKPLTFVQKEEQEQEEEDDLISEFKDLPTRFQETLIPDLEVISTTSKSYLNNANKQISKQFKPIVGKKYAPIVASIISFAFIIIPFLLVTLIFNQIKAYFSLQKIIIFIQIYLSIYFSILALSSLVTGLEPLKFFYNTSQSTYVCIQLLQTLAYVLYLLLVLMYFVLVFSTETGVGSRLLGLGQMFVGFAVGLHCYMTVFHRAVLRQPPKTSWKVHSVYATCFLLICLLATLERRKKAYVVDGCEEEKKN</sequence>
<accession>A0A251RN91</accession>
<feature type="transmembrane region" description="Helical" evidence="2">
    <location>
        <begin position="407"/>
        <end position="426"/>
    </location>
</feature>
<feature type="compositionally biased region" description="Basic and acidic residues" evidence="1">
    <location>
        <begin position="178"/>
        <end position="194"/>
    </location>
</feature>
<reference evidence="4 6" key="1">
    <citation type="journal article" date="2017" name="Nature">
        <title>The sunflower genome provides insights into oil metabolism, flowering and Asterid evolution.</title>
        <authorList>
            <person name="Badouin H."/>
            <person name="Gouzy J."/>
            <person name="Grassa C.J."/>
            <person name="Murat F."/>
            <person name="Staton S.E."/>
            <person name="Cottret L."/>
            <person name="Lelandais-Briere C."/>
            <person name="Owens G.L."/>
            <person name="Carrere S."/>
            <person name="Mayjonade B."/>
            <person name="Legrand L."/>
            <person name="Gill N."/>
            <person name="Kane N.C."/>
            <person name="Bowers J.E."/>
            <person name="Hubner S."/>
            <person name="Bellec A."/>
            <person name="Berard A."/>
            <person name="Berges H."/>
            <person name="Blanchet N."/>
            <person name="Boniface M.C."/>
            <person name="Brunel D."/>
            <person name="Catrice O."/>
            <person name="Chaidir N."/>
            <person name="Claudel C."/>
            <person name="Donnadieu C."/>
            <person name="Faraut T."/>
            <person name="Fievet G."/>
            <person name="Helmstetter N."/>
            <person name="King M."/>
            <person name="Knapp S.J."/>
            <person name="Lai Z."/>
            <person name="Le Paslier M.C."/>
            <person name="Lippi Y."/>
            <person name="Lorenzon L."/>
            <person name="Mandel J.R."/>
            <person name="Marage G."/>
            <person name="Marchand G."/>
            <person name="Marquand E."/>
            <person name="Bret-Mestries E."/>
            <person name="Morien E."/>
            <person name="Nambeesan S."/>
            <person name="Nguyen T."/>
            <person name="Pegot-Espagnet P."/>
            <person name="Pouilly N."/>
            <person name="Raftis F."/>
            <person name="Sallet E."/>
            <person name="Schiex T."/>
            <person name="Thomas J."/>
            <person name="Vandecasteele C."/>
            <person name="Vares D."/>
            <person name="Vear F."/>
            <person name="Vautrin S."/>
            <person name="Crespi M."/>
            <person name="Mangin B."/>
            <person name="Burke J.M."/>
            <person name="Salse J."/>
            <person name="Munos S."/>
            <person name="Vincourt P."/>
            <person name="Rieseberg L.H."/>
            <person name="Langlade N.B."/>
        </authorList>
    </citation>
    <scope>NUCLEOTIDE SEQUENCE [LARGE SCALE GENOMIC DNA]</scope>
    <source>
        <strain evidence="6">cv. SF193</strain>
        <tissue evidence="4">Leaves</tissue>
    </source>
</reference>
<dbReference type="STRING" id="4232.A0A251RN91"/>
<protein>
    <submittedName>
        <fullName evidence="5">Uncharacterized protein</fullName>
    </submittedName>
</protein>
<keyword evidence="6" id="KW-1185">Reference proteome</keyword>
<gene>
    <name evidence="5" type="ORF">HannXRQ_Chr17g0543271</name>
    <name evidence="4" type="ORF">HanXRQr2_Chr15g0705071</name>
</gene>
<feature type="compositionally biased region" description="Low complexity" evidence="1">
    <location>
        <begin position="106"/>
        <end position="176"/>
    </location>
</feature>
<feature type="transmembrane region" description="Helical" evidence="2">
    <location>
        <begin position="340"/>
        <end position="361"/>
    </location>
</feature>
<evidence type="ECO:0000256" key="1">
    <source>
        <dbReference type="SAM" id="MobiDB-lite"/>
    </source>
</evidence>
<feature type="transmembrane region" description="Helical" evidence="2">
    <location>
        <begin position="373"/>
        <end position="395"/>
    </location>
</feature>
<dbReference type="AlphaFoldDB" id="A0A251RN91"/>
<evidence type="ECO:0000313" key="6">
    <source>
        <dbReference type="Proteomes" id="UP000215914"/>
    </source>
</evidence>
<dbReference type="PANTHER" id="PTHR35310:SF1">
    <property type="entry name" value="CELL WALL INTEGRITY_STRESS RESPONSE COMPONENT-LIKE PROTEIN"/>
    <property type="match status" value="1"/>
</dbReference>
<dbReference type="InParanoid" id="A0A251RN91"/>
<dbReference type="Gramene" id="mRNA:HanXRQr2_Chr15g0705071">
    <property type="protein sequence ID" value="CDS:HanXRQr2_Chr15g0705071.1"/>
    <property type="gene ID" value="HanXRQr2_Chr15g0705071"/>
</dbReference>
<dbReference type="OrthoDB" id="2020776at2759"/>
<keyword evidence="2" id="KW-0472">Membrane</keyword>
<feature type="region of interest" description="Disordered" evidence="1">
    <location>
        <begin position="70"/>
        <end position="213"/>
    </location>
</feature>
<feature type="signal peptide" evidence="3">
    <location>
        <begin position="1"/>
        <end position="29"/>
    </location>
</feature>
<feature type="chain" id="PRO_5041060756" evidence="3">
    <location>
        <begin position="30"/>
        <end position="444"/>
    </location>
</feature>
<dbReference type="Proteomes" id="UP000215914">
    <property type="component" value="Chromosome 17"/>
</dbReference>
<keyword evidence="2" id="KW-1133">Transmembrane helix</keyword>
<evidence type="ECO:0000313" key="5">
    <source>
        <dbReference type="EMBL" id="OTF85747.1"/>
    </source>
</evidence>
<dbReference type="PANTHER" id="PTHR35310">
    <property type="entry name" value="CELL WALL INTEGRITY/STRESS RESPONSE COMPONENT-LIKE PROTEIN"/>
    <property type="match status" value="1"/>
</dbReference>
<reference evidence="5" key="2">
    <citation type="submission" date="2017-02" db="EMBL/GenBank/DDBJ databases">
        <title>Sunflower complete genome.</title>
        <authorList>
            <person name="Langlade N."/>
            <person name="Munos S."/>
        </authorList>
    </citation>
    <scope>NUCLEOTIDE SEQUENCE [LARGE SCALE GENOMIC DNA]</scope>
    <source>
        <tissue evidence="5">Leaves</tissue>
    </source>
</reference>
<keyword evidence="2" id="KW-0812">Transmembrane</keyword>
<organism evidence="5 6">
    <name type="scientific">Helianthus annuus</name>
    <name type="common">Common sunflower</name>
    <dbReference type="NCBI Taxonomy" id="4232"/>
    <lineage>
        <taxon>Eukaryota</taxon>
        <taxon>Viridiplantae</taxon>
        <taxon>Streptophyta</taxon>
        <taxon>Embryophyta</taxon>
        <taxon>Tracheophyta</taxon>
        <taxon>Spermatophyta</taxon>
        <taxon>Magnoliopsida</taxon>
        <taxon>eudicotyledons</taxon>
        <taxon>Gunneridae</taxon>
        <taxon>Pentapetalae</taxon>
        <taxon>asterids</taxon>
        <taxon>campanulids</taxon>
        <taxon>Asterales</taxon>
        <taxon>Asteraceae</taxon>
        <taxon>Asteroideae</taxon>
        <taxon>Heliantheae alliance</taxon>
        <taxon>Heliantheae</taxon>
        <taxon>Helianthus</taxon>
    </lineage>
</organism>
<evidence type="ECO:0000256" key="3">
    <source>
        <dbReference type="SAM" id="SignalP"/>
    </source>
</evidence>